<gene>
    <name evidence="1" type="ORF">NMOB1V02_LOCUS12373</name>
</gene>
<sequence>MLTKEWLWNPGNLRLWFRGRGSPFPGQAKSAIAFMKTATAGFKDFLSVRQLRSLVEEILREAEPCPPPIEIKPANDELCFQLPKPPKPPVPEWKIKCAETARYNEITKDVEQLISESGKLRAHLKEQKCSSMGRLLYPDKIEANLGEAIQMARDGVTFNDWEIRQLDELLDVLTLASIDSKTRSSKMPSVIMQIKECTAVRRSAMLELTSSVGEMSGMLDICV</sequence>
<dbReference type="EMBL" id="OA891714">
    <property type="protein sequence ID" value="CAD7284769.1"/>
    <property type="molecule type" value="Genomic_DNA"/>
</dbReference>
<evidence type="ECO:0000313" key="2">
    <source>
        <dbReference type="Proteomes" id="UP000678499"/>
    </source>
</evidence>
<organism evidence="1">
    <name type="scientific">Notodromas monacha</name>
    <dbReference type="NCBI Taxonomy" id="399045"/>
    <lineage>
        <taxon>Eukaryota</taxon>
        <taxon>Metazoa</taxon>
        <taxon>Ecdysozoa</taxon>
        <taxon>Arthropoda</taxon>
        <taxon>Crustacea</taxon>
        <taxon>Oligostraca</taxon>
        <taxon>Ostracoda</taxon>
        <taxon>Podocopa</taxon>
        <taxon>Podocopida</taxon>
        <taxon>Cypridocopina</taxon>
        <taxon>Cypridoidea</taxon>
        <taxon>Cyprididae</taxon>
        <taxon>Notodromas</taxon>
    </lineage>
</organism>
<accession>A0A7R9C087</accession>
<dbReference type="EMBL" id="CAJPEX010009677">
    <property type="protein sequence ID" value="CAG0924921.1"/>
    <property type="molecule type" value="Genomic_DNA"/>
</dbReference>
<dbReference type="Proteomes" id="UP000678499">
    <property type="component" value="Unassembled WGS sequence"/>
</dbReference>
<protein>
    <submittedName>
        <fullName evidence="1">Uncharacterized protein</fullName>
    </submittedName>
</protein>
<proteinExistence type="predicted"/>
<feature type="non-terminal residue" evidence="1">
    <location>
        <position position="1"/>
    </location>
</feature>
<name>A0A7R9C087_9CRUS</name>
<evidence type="ECO:0000313" key="1">
    <source>
        <dbReference type="EMBL" id="CAD7284769.1"/>
    </source>
</evidence>
<reference evidence="1" key="1">
    <citation type="submission" date="2020-11" db="EMBL/GenBank/DDBJ databases">
        <authorList>
            <person name="Tran Van P."/>
        </authorList>
    </citation>
    <scope>NUCLEOTIDE SEQUENCE</scope>
</reference>
<keyword evidence="2" id="KW-1185">Reference proteome</keyword>
<dbReference type="AlphaFoldDB" id="A0A7R9C087"/>